<evidence type="ECO:0000313" key="7">
    <source>
        <dbReference type="Proteomes" id="UP000063699"/>
    </source>
</evidence>
<proteinExistence type="inferred from homology"/>
<dbReference type="PROSITE" id="PS51257">
    <property type="entry name" value="PROKAR_LIPOPROTEIN"/>
    <property type="match status" value="1"/>
</dbReference>
<dbReference type="GO" id="GO:0030313">
    <property type="term" value="C:cell envelope"/>
    <property type="evidence" value="ECO:0007669"/>
    <property type="project" value="UniProtKB-SubCell"/>
</dbReference>
<dbReference type="SUPFAM" id="SSF53822">
    <property type="entry name" value="Periplasmic binding protein-like I"/>
    <property type="match status" value="1"/>
</dbReference>
<feature type="chain" id="PRO_5038631381" evidence="4">
    <location>
        <begin position="18"/>
        <end position="327"/>
    </location>
</feature>
<keyword evidence="7" id="KW-1185">Reference proteome</keyword>
<evidence type="ECO:0000256" key="4">
    <source>
        <dbReference type="SAM" id="SignalP"/>
    </source>
</evidence>
<dbReference type="Pfam" id="PF13407">
    <property type="entry name" value="Peripla_BP_4"/>
    <property type="match status" value="1"/>
</dbReference>
<evidence type="ECO:0000256" key="3">
    <source>
        <dbReference type="ARBA" id="ARBA00022729"/>
    </source>
</evidence>
<dbReference type="InterPro" id="IPR025997">
    <property type="entry name" value="SBP_2_dom"/>
</dbReference>
<dbReference type="GO" id="GO:0030246">
    <property type="term" value="F:carbohydrate binding"/>
    <property type="evidence" value="ECO:0007669"/>
    <property type="project" value="UniProtKB-ARBA"/>
</dbReference>
<dbReference type="RefSeq" id="WP_054295133.1">
    <property type="nucleotide sequence ID" value="NZ_CP012752.1"/>
</dbReference>
<accession>A0A0N9I5A7</accession>
<dbReference type="CDD" id="cd20007">
    <property type="entry name" value="PBP1_ABC_sugar_binding-like"/>
    <property type="match status" value="1"/>
</dbReference>
<dbReference type="PANTHER" id="PTHR46847:SF1">
    <property type="entry name" value="D-ALLOSE-BINDING PERIPLASMIC PROTEIN-RELATED"/>
    <property type="match status" value="1"/>
</dbReference>
<dbReference type="OrthoDB" id="9800520at2"/>
<protein>
    <submittedName>
        <fullName evidence="6">Sugar ABC transporter substrate-binding protein</fullName>
    </submittedName>
</protein>
<dbReference type="EMBL" id="CP012752">
    <property type="protein sequence ID" value="ALG13244.1"/>
    <property type="molecule type" value="Genomic_DNA"/>
</dbReference>
<sequence length="327" mass="33175">MSTKTLLVVLAAGALLAGCGGQVGQNDNSGNGATPANKNLELVLGVKNEPFYISLQCGAQAAAKAAGYTINTQAPDQFDPTLQGPIVTALGAKKPAGLLIAPTDDKTMAPQMKQIKDSGTKVVEVDTALQDTSIAASSISSDNTKGGELAAQTMAKLTSGKTGSVLVLDTKAGTSTTAARAKGFEEELKKVAPNLKSAGIQFTDNEPSVAAQKVTAAISSTPDLIGVFATNLNSGEGAATGLRSGGKVGQVQLVGFDASPSEVEGLKSGAFQALIAQDPGTIGKAGVEQAIAAIEGKSVQRNISAPLIALTKDDMTTKSEFFYKTKC</sequence>
<keyword evidence="3 4" id="KW-0732">Signal</keyword>
<dbReference type="Proteomes" id="UP000063699">
    <property type="component" value="Chromosome"/>
</dbReference>
<gene>
    <name evidence="6" type="ORF">AOZ06_46005</name>
</gene>
<comment type="similarity">
    <text evidence="2">Belongs to the bacterial solute-binding protein 2 family.</text>
</comment>
<comment type="subcellular location">
    <subcellularLocation>
        <location evidence="1">Cell envelope</location>
    </subcellularLocation>
</comment>
<organism evidence="6 7">
    <name type="scientific">Kibdelosporangium phytohabitans</name>
    <dbReference type="NCBI Taxonomy" id="860235"/>
    <lineage>
        <taxon>Bacteria</taxon>
        <taxon>Bacillati</taxon>
        <taxon>Actinomycetota</taxon>
        <taxon>Actinomycetes</taxon>
        <taxon>Pseudonocardiales</taxon>
        <taxon>Pseudonocardiaceae</taxon>
        <taxon>Kibdelosporangium</taxon>
    </lineage>
</organism>
<feature type="domain" description="Periplasmic binding protein" evidence="5">
    <location>
        <begin position="43"/>
        <end position="297"/>
    </location>
</feature>
<evidence type="ECO:0000256" key="2">
    <source>
        <dbReference type="ARBA" id="ARBA00007639"/>
    </source>
</evidence>
<dbReference type="AlphaFoldDB" id="A0A0N9I5A7"/>
<dbReference type="PANTHER" id="PTHR46847">
    <property type="entry name" value="D-ALLOSE-BINDING PERIPLASMIC PROTEIN-RELATED"/>
    <property type="match status" value="1"/>
</dbReference>
<dbReference type="KEGG" id="kphy:AOZ06_46005"/>
<feature type="signal peptide" evidence="4">
    <location>
        <begin position="1"/>
        <end position="17"/>
    </location>
</feature>
<dbReference type="STRING" id="860235.AOZ06_46005"/>
<name>A0A0N9I5A7_9PSEU</name>
<evidence type="ECO:0000259" key="5">
    <source>
        <dbReference type="Pfam" id="PF13407"/>
    </source>
</evidence>
<reference evidence="6 7" key="1">
    <citation type="submission" date="2015-07" db="EMBL/GenBank/DDBJ databases">
        <title>Genome sequencing of Kibdelosporangium phytohabitans.</title>
        <authorList>
            <person name="Qin S."/>
            <person name="Xing K."/>
        </authorList>
    </citation>
    <scope>NUCLEOTIDE SEQUENCE [LARGE SCALE GENOMIC DNA]</scope>
    <source>
        <strain evidence="6 7">KLBMP1111</strain>
    </source>
</reference>
<dbReference type="InterPro" id="IPR028082">
    <property type="entry name" value="Peripla_BP_I"/>
</dbReference>
<evidence type="ECO:0000313" key="6">
    <source>
        <dbReference type="EMBL" id="ALG13244.1"/>
    </source>
</evidence>
<dbReference type="Gene3D" id="3.40.50.2300">
    <property type="match status" value="2"/>
</dbReference>
<evidence type="ECO:0000256" key="1">
    <source>
        <dbReference type="ARBA" id="ARBA00004196"/>
    </source>
</evidence>